<dbReference type="PANTHER" id="PTHR45630">
    <property type="entry name" value="CATION-TRANSPORTING ATPASE-RELATED"/>
    <property type="match status" value="1"/>
</dbReference>
<evidence type="ECO:0000256" key="5">
    <source>
        <dbReference type="ARBA" id="ARBA00022842"/>
    </source>
</evidence>
<dbReference type="EMBL" id="JAXQNO010000012">
    <property type="protein sequence ID" value="KAK4786867.1"/>
    <property type="molecule type" value="Genomic_DNA"/>
</dbReference>
<evidence type="ECO:0000256" key="4">
    <source>
        <dbReference type="ARBA" id="ARBA00022840"/>
    </source>
</evidence>
<keyword evidence="8" id="KW-1185">Reference proteome</keyword>
<keyword evidence="2" id="KW-0479">Metal-binding</keyword>
<keyword evidence="3" id="KW-0547">Nucleotide-binding</keyword>
<organism evidence="7 8">
    <name type="scientific">Trapa natans</name>
    <name type="common">Water chestnut</name>
    <dbReference type="NCBI Taxonomy" id="22666"/>
    <lineage>
        <taxon>Eukaryota</taxon>
        <taxon>Viridiplantae</taxon>
        <taxon>Streptophyta</taxon>
        <taxon>Embryophyta</taxon>
        <taxon>Tracheophyta</taxon>
        <taxon>Spermatophyta</taxon>
        <taxon>Magnoliopsida</taxon>
        <taxon>eudicotyledons</taxon>
        <taxon>Gunneridae</taxon>
        <taxon>Pentapetalae</taxon>
        <taxon>rosids</taxon>
        <taxon>malvids</taxon>
        <taxon>Myrtales</taxon>
        <taxon>Lythraceae</taxon>
        <taxon>Trapa</taxon>
    </lineage>
</organism>
<dbReference type="GO" id="GO:0015662">
    <property type="term" value="F:P-type ion transporter activity"/>
    <property type="evidence" value="ECO:0007669"/>
    <property type="project" value="TreeGrafter"/>
</dbReference>
<sequence>MHSISFPSVGLQFQPKLHPPCVFCVMLECFHMFPNRKLQYLCRWRPVLLFRNLPQNTGISIMFVPLNIYIQGAPETIQDRLMDLPPSYVMTYKKYTRQGSRVLALAFKSLPDMTVSEARSLDRDVVESGLTFAGFSVFNCPIRADSASVLFELKGSSHDLVMITGDQALTACHVASQVHIISRPALILSPARSSEGYEWISPDESELIPYSEKEVDALSQTHDLCIGGDCIEMLQRTSAVLQVVPYVKVFARVAPQQKELIMTTLSNQ</sequence>
<dbReference type="InterPro" id="IPR036412">
    <property type="entry name" value="HAD-like_sf"/>
</dbReference>
<comment type="caution">
    <text evidence="7">The sequence shown here is derived from an EMBL/GenBank/DDBJ whole genome shotgun (WGS) entry which is preliminary data.</text>
</comment>
<comment type="subcellular location">
    <subcellularLocation>
        <location evidence="1">Membrane</location>
        <topology evidence="1">Multi-pass membrane protein</topology>
    </subcellularLocation>
</comment>
<evidence type="ECO:0000256" key="6">
    <source>
        <dbReference type="ARBA" id="ARBA00022967"/>
    </source>
</evidence>
<gene>
    <name evidence="7" type="ORF">SAY86_010700</name>
</gene>
<dbReference type="SUPFAM" id="SSF56784">
    <property type="entry name" value="HAD-like"/>
    <property type="match status" value="1"/>
</dbReference>
<dbReference type="PANTHER" id="PTHR45630:SF7">
    <property type="entry name" value="ENDOPLASMIC RETICULUM TRANSMEMBRANE HELIX TRANSLOCASE"/>
    <property type="match status" value="1"/>
</dbReference>
<reference evidence="7 8" key="1">
    <citation type="journal article" date="2023" name="Hortic Res">
        <title>Pangenome of water caltrop reveals structural variations and asymmetric subgenome divergence after allopolyploidization.</title>
        <authorList>
            <person name="Zhang X."/>
            <person name="Chen Y."/>
            <person name="Wang L."/>
            <person name="Yuan Y."/>
            <person name="Fang M."/>
            <person name="Shi L."/>
            <person name="Lu R."/>
            <person name="Comes H.P."/>
            <person name="Ma Y."/>
            <person name="Chen Y."/>
            <person name="Huang G."/>
            <person name="Zhou Y."/>
            <person name="Zheng Z."/>
            <person name="Qiu Y."/>
        </authorList>
    </citation>
    <scope>NUCLEOTIDE SEQUENCE [LARGE SCALE GENOMIC DNA]</scope>
    <source>
        <strain evidence="7">F231</strain>
    </source>
</reference>
<dbReference type="Gene3D" id="3.40.50.1000">
    <property type="entry name" value="HAD superfamily/HAD-like"/>
    <property type="match status" value="1"/>
</dbReference>
<dbReference type="InterPro" id="IPR006544">
    <property type="entry name" value="P-type_TPase_V"/>
</dbReference>
<dbReference type="Gene3D" id="3.40.1110.10">
    <property type="entry name" value="Calcium-transporting ATPase, cytoplasmic domain N"/>
    <property type="match status" value="1"/>
</dbReference>
<dbReference type="GO" id="GO:0005789">
    <property type="term" value="C:endoplasmic reticulum membrane"/>
    <property type="evidence" value="ECO:0007669"/>
    <property type="project" value="TreeGrafter"/>
</dbReference>
<dbReference type="AlphaFoldDB" id="A0AAN7LHL6"/>
<accession>A0AAN7LHL6</accession>
<keyword evidence="4" id="KW-0067">ATP-binding</keyword>
<evidence type="ECO:0000313" key="8">
    <source>
        <dbReference type="Proteomes" id="UP001346149"/>
    </source>
</evidence>
<evidence type="ECO:0000256" key="2">
    <source>
        <dbReference type="ARBA" id="ARBA00022723"/>
    </source>
</evidence>
<evidence type="ECO:0000256" key="1">
    <source>
        <dbReference type="ARBA" id="ARBA00004141"/>
    </source>
</evidence>
<dbReference type="Proteomes" id="UP001346149">
    <property type="component" value="Unassembled WGS sequence"/>
</dbReference>
<dbReference type="InterPro" id="IPR023299">
    <property type="entry name" value="ATPase_P-typ_cyto_dom_N"/>
</dbReference>
<dbReference type="InterPro" id="IPR023214">
    <property type="entry name" value="HAD_sf"/>
</dbReference>
<dbReference type="GO" id="GO:0006874">
    <property type="term" value="P:intracellular calcium ion homeostasis"/>
    <property type="evidence" value="ECO:0007669"/>
    <property type="project" value="TreeGrafter"/>
</dbReference>
<keyword evidence="5" id="KW-0460">Magnesium</keyword>
<dbReference type="GO" id="GO:0046872">
    <property type="term" value="F:metal ion binding"/>
    <property type="evidence" value="ECO:0007669"/>
    <property type="project" value="UniProtKB-KW"/>
</dbReference>
<name>A0AAN7LHL6_TRANT</name>
<keyword evidence="6" id="KW-1278">Translocase</keyword>
<protein>
    <submittedName>
        <fullName evidence="7">Uncharacterized protein</fullName>
    </submittedName>
</protein>
<evidence type="ECO:0000313" key="7">
    <source>
        <dbReference type="EMBL" id="KAK4786867.1"/>
    </source>
</evidence>
<evidence type="ECO:0000256" key="3">
    <source>
        <dbReference type="ARBA" id="ARBA00022741"/>
    </source>
</evidence>
<dbReference type="SUPFAM" id="SSF81660">
    <property type="entry name" value="Metal cation-transporting ATPase, ATP-binding domain N"/>
    <property type="match status" value="1"/>
</dbReference>
<dbReference type="GO" id="GO:0005524">
    <property type="term" value="F:ATP binding"/>
    <property type="evidence" value="ECO:0007669"/>
    <property type="project" value="UniProtKB-KW"/>
</dbReference>
<proteinExistence type="predicted"/>
<dbReference type="GO" id="GO:0019829">
    <property type="term" value="F:ATPase-coupled monoatomic cation transmembrane transporter activity"/>
    <property type="evidence" value="ECO:0007669"/>
    <property type="project" value="TreeGrafter"/>
</dbReference>